<dbReference type="GO" id="GO:0006396">
    <property type="term" value="P:RNA processing"/>
    <property type="evidence" value="ECO:0007669"/>
    <property type="project" value="InterPro"/>
</dbReference>
<evidence type="ECO:0000259" key="1">
    <source>
        <dbReference type="PROSITE" id="PS50142"/>
    </source>
</evidence>
<name>A0A061B5W1_RHOTO</name>
<dbReference type="SUPFAM" id="SSF69065">
    <property type="entry name" value="RNase III domain-like"/>
    <property type="match status" value="1"/>
</dbReference>
<feature type="domain" description="RNase III" evidence="1">
    <location>
        <begin position="42"/>
        <end position="162"/>
    </location>
</feature>
<reference evidence="2" key="1">
    <citation type="journal article" date="2014" name="Genome Announc.">
        <title>Draft genome sequence of Rhodosporidium toruloides CECT1137, an oleaginous yeast of biotechnological interest.</title>
        <authorList>
            <person name="Morin N."/>
            <person name="Calcas X."/>
            <person name="Devillers H."/>
            <person name="Durrens P."/>
            <person name="Sherman D.J."/>
            <person name="Nicaud J.-M."/>
            <person name="Neuveglise C."/>
        </authorList>
    </citation>
    <scope>NUCLEOTIDE SEQUENCE</scope>
    <source>
        <strain evidence="2">CECT1137</strain>
    </source>
</reference>
<dbReference type="InterPro" id="IPR000999">
    <property type="entry name" value="RNase_III_dom"/>
</dbReference>
<evidence type="ECO:0000313" key="2">
    <source>
        <dbReference type="EMBL" id="CDR43012.1"/>
    </source>
</evidence>
<dbReference type="PROSITE" id="PS50142">
    <property type="entry name" value="RNASE_3_2"/>
    <property type="match status" value="1"/>
</dbReference>
<gene>
    <name evidence="2" type="ORF">RHTO0S_07e06524g</name>
</gene>
<accession>A0A061B5W1</accession>
<dbReference type="InterPro" id="IPR036389">
    <property type="entry name" value="RNase_III_sf"/>
</dbReference>
<proteinExistence type="predicted"/>
<protein>
    <submittedName>
        <fullName evidence="2">RHTO0S07e06524g1_1</fullName>
    </submittedName>
</protein>
<dbReference type="Gene3D" id="1.10.1520.10">
    <property type="entry name" value="Ribonuclease III domain"/>
    <property type="match status" value="1"/>
</dbReference>
<organism evidence="2">
    <name type="scientific">Rhodotorula toruloides</name>
    <name type="common">Yeast</name>
    <name type="synonym">Rhodosporidium toruloides</name>
    <dbReference type="NCBI Taxonomy" id="5286"/>
    <lineage>
        <taxon>Eukaryota</taxon>
        <taxon>Fungi</taxon>
        <taxon>Dikarya</taxon>
        <taxon>Basidiomycota</taxon>
        <taxon>Pucciniomycotina</taxon>
        <taxon>Microbotryomycetes</taxon>
        <taxon>Sporidiobolales</taxon>
        <taxon>Sporidiobolaceae</taxon>
        <taxon>Rhodotorula</taxon>
    </lineage>
</organism>
<dbReference type="GO" id="GO:0004525">
    <property type="term" value="F:ribonuclease III activity"/>
    <property type="evidence" value="ECO:0007669"/>
    <property type="project" value="InterPro"/>
</dbReference>
<dbReference type="AlphaFoldDB" id="A0A061B5W1"/>
<dbReference type="EMBL" id="LK052942">
    <property type="protein sequence ID" value="CDR43012.1"/>
    <property type="molecule type" value="Genomic_DNA"/>
</dbReference>
<dbReference type="OrthoDB" id="2529374at2759"/>
<sequence>MSTLSSSPSTTATLAAQAVAFSASVPRYRGLLTNAEGKLEELRQRAPSLAFDSKDAKELAVTAITHSSLSPTRNNTELARVREACSKAVATKALFLSPGLHTGLQYNRAIAINFSSKVLAPIARKIKLEEVIRTAPNNPFMSDDMLAKALLALLGALELASGSEALLQALKDLEIVKLPKPLEEGLDDSQLDDKAPT</sequence>